<dbReference type="Proteomes" id="UP000007587">
    <property type="component" value="Chromosome"/>
</dbReference>
<keyword evidence="2" id="KW-1185">Reference proteome</keyword>
<organism evidence="1 2">
    <name type="scientific">Corallococcus coralloides (strain ATCC 25202 / DSM 2259 / NBRC 100086 / M2)</name>
    <name type="common">Myxococcus coralloides</name>
    <dbReference type="NCBI Taxonomy" id="1144275"/>
    <lineage>
        <taxon>Bacteria</taxon>
        <taxon>Pseudomonadati</taxon>
        <taxon>Myxococcota</taxon>
        <taxon>Myxococcia</taxon>
        <taxon>Myxococcales</taxon>
        <taxon>Cystobacterineae</taxon>
        <taxon>Myxococcaceae</taxon>
        <taxon>Corallococcus</taxon>
    </lineage>
</organism>
<dbReference type="KEGG" id="ccx:COCOR_03182"/>
<gene>
    <name evidence="1" type="ordered locus">COCOR_03182</name>
</gene>
<dbReference type="GO" id="GO:0016491">
    <property type="term" value="F:oxidoreductase activity"/>
    <property type="evidence" value="ECO:0007669"/>
    <property type="project" value="TreeGrafter"/>
</dbReference>
<dbReference type="SUPFAM" id="SSF48371">
    <property type="entry name" value="ARM repeat"/>
    <property type="match status" value="1"/>
</dbReference>
<dbReference type="SMART" id="SM00567">
    <property type="entry name" value="EZ_HEAT"/>
    <property type="match status" value="3"/>
</dbReference>
<dbReference type="Gene3D" id="1.25.10.10">
    <property type="entry name" value="Leucine-rich Repeat Variant"/>
    <property type="match status" value="1"/>
</dbReference>
<dbReference type="InterPro" id="IPR016024">
    <property type="entry name" value="ARM-type_fold"/>
</dbReference>
<dbReference type="HOGENOM" id="CLU_086608_0_0_7"/>
<dbReference type="InterPro" id="IPR011989">
    <property type="entry name" value="ARM-like"/>
</dbReference>
<name>H8MF78_CORCM</name>
<dbReference type="STRING" id="1144275.COCOR_03182"/>
<sequence>MDSPPEADLSTDELFARTLQGGEEDEGAWRAIWQLHHRGGDEVFQRAAAWLQSSSPKERGRGANVLAQLDFRNRSPERIARFTDALLPALAKEQDAAVLEAMAAALGHLGDPRAVPALLPLKEHPDAHVRFGVVMGLASHRDAQALQALIHLSRDADEVVREWATFTLGSQARDVDTLELREALVDRLSETHVKIRGEALLGLALRKDARVLEPLRRALEGPVVTTLDVEAAQALEDVSLLPLLLEHREACDEEDEDHEFRAVLFEAIHALESLVRDKAD</sequence>
<reference evidence="1 2" key="1">
    <citation type="journal article" date="2012" name="J. Bacteriol.">
        <title>Complete Genome Sequence of the Fruiting Myxobacterium Corallococcus coralloides DSM 2259.</title>
        <authorList>
            <person name="Huntley S."/>
            <person name="Zhang Y."/>
            <person name="Treuner-Lange A."/>
            <person name="Kneip S."/>
            <person name="Sensen C.W."/>
            <person name="Sogaard-Andersen L."/>
        </authorList>
    </citation>
    <scope>NUCLEOTIDE SEQUENCE [LARGE SCALE GENOMIC DNA]</scope>
    <source>
        <strain evidence="2">ATCC 25202 / DSM 2259 / NBRC 100086 / M2</strain>
    </source>
</reference>
<proteinExistence type="predicted"/>
<dbReference type="PANTHER" id="PTHR12697:SF38">
    <property type="entry name" value="PBS LYASE HEAT DOMAIN PROTEIN REPEAT-CONTAINING PROTEIN"/>
    <property type="match status" value="1"/>
</dbReference>
<reference evidence="2" key="2">
    <citation type="submission" date="2012-03" db="EMBL/GenBank/DDBJ databases">
        <title>Genome sequence of the fruiting myxobacterium Corallococcus coralloides DSM 2259.</title>
        <authorList>
            <person name="Huntley S."/>
            <person name="Zhang Y."/>
            <person name="Treuner-Lange A."/>
            <person name="Sensen C.W."/>
            <person name="Sogaard-Andersen L."/>
        </authorList>
    </citation>
    <scope>NUCLEOTIDE SEQUENCE [LARGE SCALE GENOMIC DNA]</scope>
    <source>
        <strain evidence="2">ATCC 25202 / DSM 2259 / NBRC 100086 / M2</strain>
    </source>
</reference>
<dbReference type="eggNOG" id="COG1413">
    <property type="taxonomic scope" value="Bacteria"/>
</dbReference>
<evidence type="ECO:0000313" key="1">
    <source>
        <dbReference type="EMBL" id="AFE05065.1"/>
    </source>
</evidence>
<evidence type="ECO:0008006" key="3">
    <source>
        <dbReference type="Google" id="ProtNLM"/>
    </source>
</evidence>
<accession>H8MF78</accession>
<dbReference type="InterPro" id="IPR004155">
    <property type="entry name" value="PBS_lyase_HEAT"/>
</dbReference>
<protein>
    <recommendedName>
        <fullName evidence="3">HEAT repeat-containing PBS lyase</fullName>
    </recommendedName>
</protein>
<dbReference type="PANTHER" id="PTHR12697">
    <property type="entry name" value="PBS LYASE HEAT-LIKE PROTEIN"/>
    <property type="match status" value="1"/>
</dbReference>
<dbReference type="EMBL" id="CP003389">
    <property type="protein sequence ID" value="AFE05065.1"/>
    <property type="molecule type" value="Genomic_DNA"/>
</dbReference>
<dbReference type="OrthoDB" id="278248at2"/>
<dbReference type="Pfam" id="PF13646">
    <property type="entry name" value="HEAT_2"/>
    <property type="match status" value="1"/>
</dbReference>
<dbReference type="RefSeq" id="WP_014395998.1">
    <property type="nucleotide sequence ID" value="NC_017030.1"/>
</dbReference>
<dbReference type="InParanoid" id="H8MF78"/>
<dbReference type="AlphaFoldDB" id="H8MF78"/>
<evidence type="ECO:0000313" key="2">
    <source>
        <dbReference type="Proteomes" id="UP000007587"/>
    </source>
</evidence>